<reference evidence="3" key="2">
    <citation type="submission" date="2022-01" db="EMBL/GenBank/DDBJ databases">
        <authorList>
            <person name="Yamashiro T."/>
            <person name="Shiraishi A."/>
            <person name="Satake H."/>
            <person name="Nakayama K."/>
        </authorList>
    </citation>
    <scope>NUCLEOTIDE SEQUENCE</scope>
</reference>
<keyword evidence="1" id="KW-0175">Coiled coil</keyword>
<evidence type="ECO:0000313" key="4">
    <source>
        <dbReference type="Proteomes" id="UP001151760"/>
    </source>
</evidence>
<evidence type="ECO:0000313" key="3">
    <source>
        <dbReference type="EMBL" id="GJT72203.1"/>
    </source>
</evidence>
<proteinExistence type="predicted"/>
<sequence>MNIIMNSSVDNAYVNVHECEKCLKLETELLNKKDFIEKETYDKLFRSYTTLEKHCISLEVDTQLNQEIFQRDNSVSNQSALSFDQYFELNELKAQSQEKDTVIKKLKERIKSLSGNMNEDKIKKDIEEIKTINIELDHRVSKLIAKNEHLKQTYKQLYDSIKPTRIRSKEQCDALIIKLTKSLKGNLADNVVTKHTIAPEMLKIDVEPIAPRLLNNRTAHSDYLRHTQEQATILREIVEQGKSQNPLNNSLDSACKYTKRIQELLIIIRQTCPSINNSSDKLVVVTPKNKDKRHSKLNANSKLLCVKCNGCMLSDNHDLCVLDFINDVNARKSKSVKKSSKRKVWKPTGKVFTNIGYTWRPTGRTFTIVGNACPLTRITTTAEVPLRKPTTLESDTPKPVVTLVYSRKPRKSKTNVPFPMFHLPLLMNASRPKCSLYSRLRAAQQHMTGDRSQLTNFVNKFLGTVKFGNDHVAKILGYGDYQIGNVTISRVYYVEGLGHNLFSVGQFCDSNLEVAFRQHTCFIRNLEGVDLLTGS</sequence>
<accession>A0ABQ5GAW1</accession>
<dbReference type="Proteomes" id="UP001151760">
    <property type="component" value="Unassembled WGS sequence"/>
</dbReference>
<dbReference type="Pfam" id="PF22936">
    <property type="entry name" value="Pol_BBD"/>
    <property type="match status" value="1"/>
</dbReference>
<gene>
    <name evidence="3" type="ORF">Tco_1031489</name>
</gene>
<name>A0ABQ5GAW1_9ASTR</name>
<protein>
    <recommendedName>
        <fullName evidence="2">Retrovirus-related Pol polyprotein from transposon TNT 1-94-like beta-barrel domain-containing protein</fullName>
    </recommendedName>
</protein>
<evidence type="ECO:0000256" key="1">
    <source>
        <dbReference type="SAM" id="Coils"/>
    </source>
</evidence>
<dbReference type="EMBL" id="BQNB010018236">
    <property type="protein sequence ID" value="GJT72203.1"/>
    <property type="molecule type" value="Genomic_DNA"/>
</dbReference>
<feature type="domain" description="Retrovirus-related Pol polyprotein from transposon TNT 1-94-like beta-barrel" evidence="2">
    <location>
        <begin position="442"/>
        <end position="510"/>
    </location>
</feature>
<feature type="coiled-coil region" evidence="1">
    <location>
        <begin position="89"/>
        <end position="123"/>
    </location>
</feature>
<organism evidence="3 4">
    <name type="scientific">Tanacetum coccineum</name>
    <dbReference type="NCBI Taxonomy" id="301880"/>
    <lineage>
        <taxon>Eukaryota</taxon>
        <taxon>Viridiplantae</taxon>
        <taxon>Streptophyta</taxon>
        <taxon>Embryophyta</taxon>
        <taxon>Tracheophyta</taxon>
        <taxon>Spermatophyta</taxon>
        <taxon>Magnoliopsida</taxon>
        <taxon>eudicotyledons</taxon>
        <taxon>Gunneridae</taxon>
        <taxon>Pentapetalae</taxon>
        <taxon>asterids</taxon>
        <taxon>campanulids</taxon>
        <taxon>Asterales</taxon>
        <taxon>Asteraceae</taxon>
        <taxon>Asteroideae</taxon>
        <taxon>Anthemideae</taxon>
        <taxon>Anthemidinae</taxon>
        <taxon>Tanacetum</taxon>
    </lineage>
</organism>
<dbReference type="InterPro" id="IPR054722">
    <property type="entry name" value="PolX-like_BBD"/>
</dbReference>
<comment type="caution">
    <text evidence="3">The sequence shown here is derived from an EMBL/GenBank/DDBJ whole genome shotgun (WGS) entry which is preliminary data.</text>
</comment>
<evidence type="ECO:0000259" key="2">
    <source>
        <dbReference type="Pfam" id="PF22936"/>
    </source>
</evidence>
<reference evidence="3" key="1">
    <citation type="journal article" date="2022" name="Int. J. Mol. Sci.">
        <title>Draft Genome of Tanacetum Coccineum: Genomic Comparison of Closely Related Tanacetum-Family Plants.</title>
        <authorList>
            <person name="Yamashiro T."/>
            <person name="Shiraishi A."/>
            <person name="Nakayama K."/>
            <person name="Satake H."/>
        </authorList>
    </citation>
    <scope>NUCLEOTIDE SEQUENCE</scope>
</reference>
<keyword evidence="4" id="KW-1185">Reference proteome</keyword>